<evidence type="ECO:0000256" key="13">
    <source>
        <dbReference type="ARBA" id="ARBA00022912"/>
    </source>
</evidence>
<evidence type="ECO:0000313" key="26">
    <source>
        <dbReference type="Proteomes" id="UP000489600"/>
    </source>
</evidence>
<evidence type="ECO:0000256" key="10">
    <source>
        <dbReference type="ARBA" id="ARBA00022801"/>
    </source>
</evidence>
<comment type="catalytic activity">
    <reaction evidence="16">
        <text>O-phospho-L-seryl-[protein] + H2O = L-seryl-[protein] + phosphate</text>
        <dbReference type="Rhea" id="RHEA:20629"/>
        <dbReference type="Rhea" id="RHEA-COMP:9863"/>
        <dbReference type="Rhea" id="RHEA-COMP:11604"/>
        <dbReference type="ChEBI" id="CHEBI:15377"/>
        <dbReference type="ChEBI" id="CHEBI:29999"/>
        <dbReference type="ChEBI" id="CHEBI:43474"/>
        <dbReference type="ChEBI" id="CHEBI:83421"/>
        <dbReference type="EC" id="3.1.3.16"/>
    </reaction>
</comment>
<dbReference type="Pfam" id="PF00481">
    <property type="entry name" value="PP2C"/>
    <property type="match status" value="1"/>
</dbReference>
<evidence type="ECO:0000256" key="8">
    <source>
        <dbReference type="ARBA" id="ARBA00022741"/>
    </source>
</evidence>
<dbReference type="InterPro" id="IPR000719">
    <property type="entry name" value="Prot_kinase_dom"/>
</dbReference>
<comment type="cofactor">
    <cofactor evidence="2">
        <name>Mg(2+)</name>
        <dbReference type="ChEBI" id="CHEBI:18420"/>
    </cofactor>
</comment>
<keyword evidence="10" id="KW-0378">Hydrolase</keyword>
<evidence type="ECO:0000256" key="9">
    <source>
        <dbReference type="ARBA" id="ARBA00022777"/>
    </source>
</evidence>
<evidence type="ECO:0000313" key="25">
    <source>
        <dbReference type="EMBL" id="VVB02947.1"/>
    </source>
</evidence>
<dbReference type="EC" id="2.7.11.1" evidence="3"/>
<evidence type="ECO:0000256" key="5">
    <source>
        <dbReference type="ARBA" id="ARBA00022527"/>
    </source>
</evidence>
<keyword evidence="11" id="KW-0067">ATP-binding</keyword>
<reference evidence="25" key="1">
    <citation type="submission" date="2019-07" db="EMBL/GenBank/DDBJ databases">
        <authorList>
            <person name="Dittberner H."/>
        </authorList>
    </citation>
    <scope>NUCLEOTIDE SEQUENCE [LARGE SCALE GENOMIC DNA]</scope>
</reference>
<protein>
    <recommendedName>
        <fullName evidence="22">Protein kinase and PP2C-like domain-containing protein</fullName>
        <ecNumber evidence="3">2.7.11.1</ecNumber>
        <ecNumber evidence="4">3.1.3.16</ecNumber>
    </recommendedName>
</protein>
<feature type="domain" description="Protein kinase" evidence="23">
    <location>
        <begin position="30"/>
        <end position="314"/>
    </location>
</feature>
<dbReference type="PROSITE" id="PS51746">
    <property type="entry name" value="PPM_2"/>
    <property type="match status" value="1"/>
</dbReference>
<dbReference type="CDD" id="cd00143">
    <property type="entry name" value="PP2Cc"/>
    <property type="match status" value="1"/>
</dbReference>
<comment type="catalytic activity">
    <reaction evidence="17">
        <text>L-threonyl-[protein] + ATP = O-phospho-L-threonyl-[protein] + ADP + H(+)</text>
        <dbReference type="Rhea" id="RHEA:46608"/>
        <dbReference type="Rhea" id="RHEA-COMP:11060"/>
        <dbReference type="Rhea" id="RHEA-COMP:11605"/>
        <dbReference type="ChEBI" id="CHEBI:15378"/>
        <dbReference type="ChEBI" id="CHEBI:30013"/>
        <dbReference type="ChEBI" id="CHEBI:30616"/>
        <dbReference type="ChEBI" id="CHEBI:61977"/>
        <dbReference type="ChEBI" id="CHEBI:456216"/>
        <dbReference type="EC" id="2.7.11.1"/>
    </reaction>
</comment>
<keyword evidence="7" id="KW-0479">Metal-binding</keyword>
<keyword evidence="12" id="KW-0460">Magnesium</keyword>
<evidence type="ECO:0000256" key="16">
    <source>
        <dbReference type="ARBA" id="ARBA00047761"/>
    </source>
</evidence>
<comment type="catalytic activity">
    <reaction evidence="19">
        <text>L-seryl-[protein] + ATP = O-phospho-L-seryl-[protein] + ADP + H(+)</text>
        <dbReference type="Rhea" id="RHEA:17989"/>
        <dbReference type="Rhea" id="RHEA-COMP:9863"/>
        <dbReference type="Rhea" id="RHEA-COMP:11604"/>
        <dbReference type="ChEBI" id="CHEBI:15378"/>
        <dbReference type="ChEBI" id="CHEBI:29999"/>
        <dbReference type="ChEBI" id="CHEBI:30616"/>
        <dbReference type="ChEBI" id="CHEBI:83421"/>
        <dbReference type="ChEBI" id="CHEBI:456216"/>
        <dbReference type="EC" id="2.7.11.1"/>
    </reaction>
</comment>
<gene>
    <name evidence="25" type="ORF">ANE_LOCUS13391</name>
</gene>
<proteinExistence type="inferred from homology"/>
<dbReference type="SUPFAM" id="SSF81606">
    <property type="entry name" value="PP2C-like"/>
    <property type="match status" value="1"/>
</dbReference>
<evidence type="ECO:0000256" key="20">
    <source>
        <dbReference type="ARBA" id="ARBA00061213"/>
    </source>
</evidence>
<keyword evidence="6" id="KW-0808">Transferase</keyword>
<dbReference type="SMART" id="SM00332">
    <property type="entry name" value="PP2Cc"/>
    <property type="match status" value="1"/>
</dbReference>
<evidence type="ECO:0000256" key="18">
    <source>
        <dbReference type="ARBA" id="ARBA00048336"/>
    </source>
</evidence>
<evidence type="ECO:0000259" key="23">
    <source>
        <dbReference type="PROSITE" id="PS50011"/>
    </source>
</evidence>
<accession>A0A565BMU1</accession>
<evidence type="ECO:0000256" key="11">
    <source>
        <dbReference type="ARBA" id="ARBA00022840"/>
    </source>
</evidence>
<dbReference type="SUPFAM" id="SSF56112">
    <property type="entry name" value="Protein kinase-like (PK-like)"/>
    <property type="match status" value="1"/>
</dbReference>
<keyword evidence="26" id="KW-1185">Reference proteome</keyword>
<dbReference type="InterPro" id="IPR036457">
    <property type="entry name" value="PPM-type-like_dom_sf"/>
</dbReference>
<evidence type="ECO:0000256" key="19">
    <source>
        <dbReference type="ARBA" id="ARBA00048679"/>
    </source>
</evidence>
<feature type="domain" description="PPM-type phosphatase" evidence="24">
    <location>
        <begin position="391"/>
        <end position="647"/>
    </location>
</feature>
<keyword evidence="14" id="KW-0464">Manganese</keyword>
<dbReference type="FunFam" id="1.10.510.10:FF:000683">
    <property type="entry name" value="Protein kinase and PP2C-like domain-containing protein"/>
    <property type="match status" value="1"/>
</dbReference>
<dbReference type="InterPro" id="IPR051681">
    <property type="entry name" value="Ser/Thr_Kinases-Pseudokinases"/>
</dbReference>
<dbReference type="InterPro" id="IPR011009">
    <property type="entry name" value="Kinase-like_dom_sf"/>
</dbReference>
<name>A0A565BMU1_9BRAS</name>
<evidence type="ECO:0000256" key="17">
    <source>
        <dbReference type="ARBA" id="ARBA00047899"/>
    </source>
</evidence>
<dbReference type="PANTHER" id="PTHR44329:SF288">
    <property type="entry name" value="MITOGEN-ACTIVATED PROTEIN KINASE KINASE KINASE 20"/>
    <property type="match status" value="1"/>
</dbReference>
<dbReference type="FunFam" id="3.60.40.10:FF:000035">
    <property type="entry name" value="Leucine rich repeat protein phosphatase 2c domain containing protein"/>
    <property type="match status" value="1"/>
</dbReference>
<dbReference type="Proteomes" id="UP000489600">
    <property type="component" value="Unassembled WGS sequence"/>
</dbReference>
<dbReference type="PROSITE" id="PS00108">
    <property type="entry name" value="PROTEIN_KINASE_ST"/>
    <property type="match status" value="1"/>
</dbReference>
<dbReference type="Gene3D" id="1.10.510.10">
    <property type="entry name" value="Transferase(Phosphotransferase) domain 1"/>
    <property type="match status" value="1"/>
</dbReference>
<evidence type="ECO:0000256" key="15">
    <source>
        <dbReference type="ARBA" id="ARBA00023268"/>
    </source>
</evidence>
<evidence type="ECO:0000256" key="14">
    <source>
        <dbReference type="ARBA" id="ARBA00023211"/>
    </source>
</evidence>
<keyword evidence="8" id="KW-0547">Nucleotide-binding</keyword>
<comment type="similarity">
    <text evidence="21">In the N-terminal section; belongs to the protein kinase superfamily. Ser/Thr protein kinase family.</text>
</comment>
<keyword evidence="15" id="KW-0511">Multifunctional enzyme</keyword>
<dbReference type="SMART" id="SM00331">
    <property type="entry name" value="PP2C_SIG"/>
    <property type="match status" value="1"/>
</dbReference>
<comment type="catalytic activity">
    <reaction evidence="18">
        <text>O-phospho-L-threonyl-[protein] + H2O = L-threonyl-[protein] + phosphate</text>
        <dbReference type="Rhea" id="RHEA:47004"/>
        <dbReference type="Rhea" id="RHEA-COMP:11060"/>
        <dbReference type="Rhea" id="RHEA-COMP:11605"/>
        <dbReference type="ChEBI" id="CHEBI:15377"/>
        <dbReference type="ChEBI" id="CHEBI:30013"/>
        <dbReference type="ChEBI" id="CHEBI:43474"/>
        <dbReference type="ChEBI" id="CHEBI:61977"/>
        <dbReference type="EC" id="3.1.3.16"/>
    </reaction>
</comment>
<dbReference type="GO" id="GO:0005524">
    <property type="term" value="F:ATP binding"/>
    <property type="evidence" value="ECO:0007669"/>
    <property type="project" value="UniProtKB-KW"/>
</dbReference>
<evidence type="ECO:0000259" key="24">
    <source>
        <dbReference type="PROSITE" id="PS51746"/>
    </source>
</evidence>
<evidence type="ECO:0000256" key="7">
    <source>
        <dbReference type="ARBA" id="ARBA00022723"/>
    </source>
</evidence>
<dbReference type="PROSITE" id="PS50011">
    <property type="entry name" value="PROTEIN_KINASE_DOM"/>
    <property type="match status" value="1"/>
</dbReference>
<comment type="caution">
    <text evidence="25">The sequence shown here is derived from an EMBL/GenBank/DDBJ whole genome shotgun (WGS) entry which is preliminary data.</text>
</comment>
<dbReference type="Gene3D" id="3.60.40.10">
    <property type="entry name" value="PPM-type phosphatase domain"/>
    <property type="match status" value="1"/>
</dbReference>
<dbReference type="PANTHER" id="PTHR44329">
    <property type="entry name" value="SERINE/THREONINE-PROTEIN KINASE TNNI3K-RELATED"/>
    <property type="match status" value="1"/>
</dbReference>
<evidence type="ECO:0000256" key="3">
    <source>
        <dbReference type="ARBA" id="ARBA00012513"/>
    </source>
</evidence>
<dbReference type="EC" id="3.1.3.16" evidence="4"/>
<dbReference type="GO" id="GO:0004674">
    <property type="term" value="F:protein serine/threonine kinase activity"/>
    <property type="evidence" value="ECO:0007669"/>
    <property type="project" value="UniProtKB-KW"/>
</dbReference>
<dbReference type="AlphaFoldDB" id="A0A565BMU1"/>
<evidence type="ECO:0000256" key="2">
    <source>
        <dbReference type="ARBA" id="ARBA00001946"/>
    </source>
</evidence>
<dbReference type="InterPro" id="IPR001932">
    <property type="entry name" value="PPM-type_phosphatase-like_dom"/>
</dbReference>
<dbReference type="EMBL" id="CABITT030000004">
    <property type="protein sequence ID" value="VVB02947.1"/>
    <property type="molecule type" value="Genomic_DNA"/>
</dbReference>
<organism evidence="25 26">
    <name type="scientific">Arabis nemorensis</name>
    <dbReference type="NCBI Taxonomy" id="586526"/>
    <lineage>
        <taxon>Eukaryota</taxon>
        <taxon>Viridiplantae</taxon>
        <taxon>Streptophyta</taxon>
        <taxon>Embryophyta</taxon>
        <taxon>Tracheophyta</taxon>
        <taxon>Spermatophyta</taxon>
        <taxon>Magnoliopsida</taxon>
        <taxon>eudicotyledons</taxon>
        <taxon>Gunneridae</taxon>
        <taxon>Pentapetalae</taxon>
        <taxon>rosids</taxon>
        <taxon>malvids</taxon>
        <taxon>Brassicales</taxon>
        <taxon>Brassicaceae</taxon>
        <taxon>Arabideae</taxon>
        <taxon>Arabis</taxon>
    </lineage>
</organism>
<dbReference type="OrthoDB" id="10264738at2759"/>
<dbReference type="GO" id="GO:0004722">
    <property type="term" value="F:protein serine/threonine phosphatase activity"/>
    <property type="evidence" value="ECO:0007669"/>
    <property type="project" value="UniProtKB-EC"/>
</dbReference>
<dbReference type="SMART" id="SM00220">
    <property type="entry name" value="S_TKc"/>
    <property type="match status" value="1"/>
</dbReference>
<comment type="similarity">
    <text evidence="20">In the C-terminal section; belongs to the PP2C family.</text>
</comment>
<evidence type="ECO:0000256" key="4">
    <source>
        <dbReference type="ARBA" id="ARBA00013081"/>
    </source>
</evidence>
<evidence type="ECO:0000256" key="1">
    <source>
        <dbReference type="ARBA" id="ARBA00001936"/>
    </source>
</evidence>
<comment type="cofactor">
    <cofactor evidence="1">
        <name>Mn(2+)</name>
        <dbReference type="ChEBI" id="CHEBI:29035"/>
    </cofactor>
</comment>
<keyword evidence="9" id="KW-0418">Kinase</keyword>
<dbReference type="GO" id="GO:0046872">
    <property type="term" value="F:metal ion binding"/>
    <property type="evidence" value="ECO:0007669"/>
    <property type="project" value="UniProtKB-KW"/>
</dbReference>
<sequence length="657" mass="72785">MVMEIVEPNTCIRGCCNSKSIPLHLSPSSFTLLSPIARGSESVVYEAILDGRRVAAKKPILSTSDDLDKFHRHLQLLCNLDHPGVSKLLAAHAKPSNYMFFFEFYESGTLAEKLHVEEWSPSIDQVLMLTLQLAKALQYLHNNGIVHRDVKPANVLLDEKLLPYLADFGLAEYKKNLREVNLHNWRSSGKPTGGFHKKNMVGTLIYMAPEILRKEMYTEKSDIYSFGILINELLTGVVPYTDLRAEAQAHTVLEMNYTEQLLTAAIVSSGLRPALAEIGLHVPKSLLSLIEKCWEADPSKRPSSDNVVLEAESIWEQERERQQGLILEKTSISRIDKDGDAIKKTGDYLENINWSSQGEYLSKKSFLSTVSGVTLWSSSTDESSGYVPIISCGSFATCGRRESMEDTHFLLPHMCNEENIHLFAIFDGHRGAAAAEFSAQALPGLIQSSSSTSAGEALSQAFVKTDLAFRHELDSHRQSKRVSQKDWHPGCTAIASLLVDNKLFVANVGDSRAILCRAGHPFALSKAHLATCIEERNRVIGEGGRIEWLVDTWRVAPAGLQVTRSIGDDDLKPSVTAEPEISETILSADDEFLVMASDGLWDVVNDEEVINIIRDTVKEPSMCSKRLATEAAERGSGDNITVIVVFLRPVSTAERIY</sequence>
<evidence type="ECO:0000256" key="22">
    <source>
        <dbReference type="ARBA" id="ARBA00072432"/>
    </source>
</evidence>
<dbReference type="InterPro" id="IPR008271">
    <property type="entry name" value="Ser/Thr_kinase_AS"/>
</dbReference>
<evidence type="ECO:0000256" key="12">
    <source>
        <dbReference type="ARBA" id="ARBA00022842"/>
    </source>
</evidence>
<evidence type="ECO:0000256" key="6">
    <source>
        <dbReference type="ARBA" id="ARBA00022679"/>
    </source>
</evidence>
<keyword evidence="13" id="KW-0904">Protein phosphatase</keyword>
<dbReference type="Pfam" id="PF00069">
    <property type="entry name" value="Pkinase"/>
    <property type="match status" value="1"/>
</dbReference>
<keyword evidence="5" id="KW-0723">Serine/threonine-protein kinase</keyword>
<evidence type="ECO:0000256" key="21">
    <source>
        <dbReference type="ARBA" id="ARBA00061507"/>
    </source>
</evidence>